<dbReference type="AlphaFoldDB" id="K9WPA3"/>
<evidence type="ECO:0000313" key="1">
    <source>
        <dbReference type="EMBL" id="AFZ21594.1"/>
    </source>
</evidence>
<gene>
    <name evidence="1" type="ORF">Mic7113_5993</name>
</gene>
<dbReference type="HOGENOM" id="CLU_061545_1_0_3"/>
<name>K9WPA3_9CYAN</name>
<dbReference type="STRING" id="1173027.Mic7113_5993"/>
<dbReference type="KEGG" id="mic:Mic7113_5993"/>
<dbReference type="InterPro" id="IPR010328">
    <property type="entry name" value="DUF928"/>
</dbReference>
<dbReference type="Pfam" id="PF06051">
    <property type="entry name" value="DUF928"/>
    <property type="match status" value="1"/>
</dbReference>
<dbReference type="EMBL" id="CP003630">
    <property type="protein sequence ID" value="AFZ21594.1"/>
    <property type="molecule type" value="Genomic_DNA"/>
</dbReference>
<protein>
    <recommendedName>
        <fullName evidence="3">DUF928 domain-containing protein</fullName>
    </recommendedName>
</protein>
<proteinExistence type="predicted"/>
<dbReference type="Proteomes" id="UP000010471">
    <property type="component" value="Chromosome"/>
</dbReference>
<dbReference type="eggNOG" id="COG1388">
    <property type="taxonomic scope" value="Bacteria"/>
</dbReference>
<keyword evidence="2" id="KW-1185">Reference proteome</keyword>
<organism evidence="1 2">
    <name type="scientific">Allocoleopsis franciscana PCC 7113</name>
    <dbReference type="NCBI Taxonomy" id="1173027"/>
    <lineage>
        <taxon>Bacteria</taxon>
        <taxon>Bacillati</taxon>
        <taxon>Cyanobacteriota</taxon>
        <taxon>Cyanophyceae</taxon>
        <taxon>Coleofasciculales</taxon>
        <taxon>Coleofasciculaceae</taxon>
        <taxon>Allocoleopsis</taxon>
        <taxon>Allocoleopsis franciscana</taxon>
    </lineage>
</organism>
<evidence type="ECO:0000313" key="2">
    <source>
        <dbReference type="Proteomes" id="UP000010471"/>
    </source>
</evidence>
<reference evidence="1 2" key="1">
    <citation type="submission" date="2012-06" db="EMBL/GenBank/DDBJ databases">
        <title>Finished chromosome of genome of Microcoleus sp. PCC 7113.</title>
        <authorList>
            <consortium name="US DOE Joint Genome Institute"/>
            <person name="Gugger M."/>
            <person name="Coursin T."/>
            <person name="Rippka R."/>
            <person name="Tandeau De Marsac N."/>
            <person name="Huntemann M."/>
            <person name="Wei C.-L."/>
            <person name="Han J."/>
            <person name="Detter J.C."/>
            <person name="Han C."/>
            <person name="Tapia R."/>
            <person name="Chen A."/>
            <person name="Kyrpides N."/>
            <person name="Mavromatis K."/>
            <person name="Markowitz V."/>
            <person name="Szeto E."/>
            <person name="Ivanova N."/>
            <person name="Pagani I."/>
            <person name="Pati A."/>
            <person name="Goodwin L."/>
            <person name="Nordberg H.P."/>
            <person name="Cantor M.N."/>
            <person name="Hua S.X."/>
            <person name="Woyke T."/>
            <person name="Kerfeld C.A."/>
        </authorList>
    </citation>
    <scope>NUCLEOTIDE SEQUENCE [LARGE SCALE GENOMIC DNA]</scope>
    <source>
        <strain evidence="1 2">PCC 7113</strain>
    </source>
</reference>
<accession>K9WPA3</accession>
<evidence type="ECO:0008006" key="3">
    <source>
        <dbReference type="Google" id="ProtNLM"/>
    </source>
</evidence>
<sequence>MVIQSYPRLTVVSLALSLELALSSILPAIAISPSTQQQDSQPSPQLALTQRRSRLRFKVPGIRPSRRLEGGIARGGCGVDNAKKIQMKALLPDSNIGLTTAEKPTFFVQISPTSVEEGKFLLLNAKGNEIIYEKTFPLTKTGGVTSFTLPDDADALEVGKEYTWELIVNCDPYDNVGNPRVQGSIKRLQPSQKLASDLAKASMRDRVAVYAEAGYWYNSLKTLADLRSTNPNDSTLMNDWYDLLESAGLSQVAKEPLL</sequence>
<dbReference type="OrthoDB" id="536034at2"/>
<dbReference type="RefSeq" id="WP_015185723.1">
    <property type="nucleotide sequence ID" value="NC_019738.1"/>
</dbReference>